<dbReference type="PANTHER" id="PTHR13475:SF3">
    <property type="entry name" value="NEUGRIN"/>
    <property type="match status" value="1"/>
</dbReference>
<dbReference type="InterPro" id="IPR010487">
    <property type="entry name" value="NGRN/Rrg9"/>
</dbReference>
<dbReference type="AlphaFoldDB" id="A0A9N9DQQ3"/>
<organism evidence="5 6">
    <name type="scientific">Ambispora leptoticha</name>
    <dbReference type="NCBI Taxonomy" id="144679"/>
    <lineage>
        <taxon>Eukaryota</taxon>
        <taxon>Fungi</taxon>
        <taxon>Fungi incertae sedis</taxon>
        <taxon>Mucoromycota</taxon>
        <taxon>Glomeromycotina</taxon>
        <taxon>Glomeromycetes</taxon>
        <taxon>Archaeosporales</taxon>
        <taxon>Ambisporaceae</taxon>
        <taxon>Ambispora</taxon>
    </lineage>
</organism>
<comment type="function">
    <text evidence="1">Required for respiratory activity and maintenance and expression of the mitochondrial genome.</text>
</comment>
<comment type="similarity">
    <text evidence="2">Belongs to the RRG9 family.</text>
</comment>
<evidence type="ECO:0000256" key="1">
    <source>
        <dbReference type="ARBA" id="ARBA00003548"/>
    </source>
</evidence>
<evidence type="ECO:0000256" key="4">
    <source>
        <dbReference type="SAM" id="MobiDB-lite"/>
    </source>
</evidence>
<dbReference type="Proteomes" id="UP000789508">
    <property type="component" value="Unassembled WGS sequence"/>
</dbReference>
<protein>
    <recommendedName>
        <fullName evidence="3">Required for respiratory growth protein 9, mitochondrial</fullName>
    </recommendedName>
</protein>
<feature type="region of interest" description="Disordered" evidence="4">
    <location>
        <begin position="54"/>
        <end position="87"/>
    </location>
</feature>
<gene>
    <name evidence="5" type="ORF">ALEPTO_LOCUS9818</name>
</gene>
<sequence>EETKKTTPKAEIIKHPRDLYQSRLKKLREKLKKDGHLDSNIQLSKRQLLLRSVYSRDVPPPDPVQSPEVEQKEIKKSPPPKSYISDWRSRDEIPGWKQNKFASLEKRNFNPWAPKRKVSREVMEKIRWLHRELPNDFTVAKLAEDHQISQEAVHQDAENYRN</sequence>
<accession>A0A9N9DQQ3</accession>
<evidence type="ECO:0000256" key="2">
    <source>
        <dbReference type="ARBA" id="ARBA00010895"/>
    </source>
</evidence>
<evidence type="ECO:0000256" key="3">
    <source>
        <dbReference type="ARBA" id="ARBA00013566"/>
    </source>
</evidence>
<feature type="non-terminal residue" evidence="5">
    <location>
        <position position="1"/>
    </location>
</feature>
<dbReference type="OrthoDB" id="5578174at2759"/>
<dbReference type="PANTHER" id="PTHR13475">
    <property type="entry name" value="NEUGRIN"/>
    <property type="match status" value="1"/>
</dbReference>
<dbReference type="EMBL" id="CAJVPS010008646">
    <property type="protein sequence ID" value="CAG8644544.1"/>
    <property type="molecule type" value="Genomic_DNA"/>
</dbReference>
<name>A0A9N9DQQ3_9GLOM</name>
<evidence type="ECO:0000313" key="5">
    <source>
        <dbReference type="EMBL" id="CAG8644544.1"/>
    </source>
</evidence>
<keyword evidence="6" id="KW-1185">Reference proteome</keyword>
<proteinExistence type="inferred from homology"/>
<evidence type="ECO:0000313" key="6">
    <source>
        <dbReference type="Proteomes" id="UP000789508"/>
    </source>
</evidence>
<dbReference type="Pfam" id="PF06413">
    <property type="entry name" value="Neugrin"/>
    <property type="match status" value="1"/>
</dbReference>
<reference evidence="5" key="1">
    <citation type="submission" date="2021-06" db="EMBL/GenBank/DDBJ databases">
        <authorList>
            <person name="Kallberg Y."/>
            <person name="Tangrot J."/>
            <person name="Rosling A."/>
        </authorList>
    </citation>
    <scope>NUCLEOTIDE SEQUENCE</scope>
    <source>
        <strain evidence="5">FL130A</strain>
    </source>
</reference>
<comment type="caution">
    <text evidence="5">The sequence shown here is derived from an EMBL/GenBank/DDBJ whole genome shotgun (WGS) entry which is preliminary data.</text>
</comment>